<organism evidence="1 2">
    <name type="scientific">Paenibacillus alvei</name>
    <name type="common">Bacillus alvei</name>
    <dbReference type="NCBI Taxonomy" id="44250"/>
    <lineage>
        <taxon>Bacteria</taxon>
        <taxon>Bacillati</taxon>
        <taxon>Bacillota</taxon>
        <taxon>Bacilli</taxon>
        <taxon>Bacillales</taxon>
        <taxon>Paenibacillaceae</taxon>
        <taxon>Paenibacillus</taxon>
    </lineage>
</organism>
<gene>
    <name evidence="1" type="ORF">M5X12_29650</name>
</gene>
<proteinExistence type="predicted"/>
<evidence type="ECO:0000313" key="1">
    <source>
        <dbReference type="EMBL" id="MCY9764662.1"/>
    </source>
</evidence>
<dbReference type="RefSeq" id="WP_005547692.1">
    <property type="nucleotide sequence ID" value="NZ_JAMDLX010000063.1"/>
</dbReference>
<keyword evidence="2" id="KW-1185">Reference proteome</keyword>
<accession>A0ABT4H6Q1</accession>
<comment type="caution">
    <text evidence="1">The sequence shown here is derived from an EMBL/GenBank/DDBJ whole genome shotgun (WGS) entry which is preliminary data.</text>
</comment>
<dbReference type="EMBL" id="JAMDNP010000100">
    <property type="protein sequence ID" value="MCY9764662.1"/>
    <property type="molecule type" value="Genomic_DNA"/>
</dbReference>
<reference evidence="1 2" key="1">
    <citation type="submission" date="2022-05" db="EMBL/GenBank/DDBJ databases">
        <title>Genome Sequencing of Bee-Associated Microbes.</title>
        <authorList>
            <person name="Dunlap C."/>
        </authorList>
    </citation>
    <scope>NUCLEOTIDE SEQUENCE [LARGE SCALE GENOMIC DNA]</scope>
    <source>
        <strain evidence="1 2">NRRL B-04010</strain>
    </source>
</reference>
<name>A0ABT4H6Q1_PAEAL</name>
<sequence>MDKAINRKDGKVYLIKDWLINFGPNYMGECMVCGNSLKIRADHTSARTAHFWHNRPHTKCPTIEQNISKYSHLTPTTIDKENAIKVKSEFVENYYYIYLKCDQLCDGSLRFAEFRNLVEKANKQKIWYYKDLSIEYIPYILLTLEELFKISTNYKKQAFYFCFEPNMNNFDDLWIRTNLKKKLWRIHTDVSKNIEEFSINNLLPKEPFWVEKSRERINKMIN</sequence>
<evidence type="ECO:0000313" key="2">
    <source>
        <dbReference type="Proteomes" id="UP001527181"/>
    </source>
</evidence>
<dbReference type="GeneID" id="94492852"/>
<dbReference type="Proteomes" id="UP001527181">
    <property type="component" value="Unassembled WGS sequence"/>
</dbReference>
<protein>
    <recommendedName>
        <fullName evidence="3">Competence protein</fullName>
    </recommendedName>
</protein>
<evidence type="ECO:0008006" key="3">
    <source>
        <dbReference type="Google" id="ProtNLM"/>
    </source>
</evidence>